<feature type="compositionally biased region" description="Basic and acidic residues" evidence="5">
    <location>
        <begin position="79"/>
        <end position="89"/>
    </location>
</feature>
<keyword evidence="8" id="KW-1185">Reference proteome</keyword>
<feature type="compositionally biased region" description="Pro residues" evidence="5">
    <location>
        <begin position="92"/>
        <end position="101"/>
    </location>
</feature>
<keyword evidence="3" id="KW-0804">Transcription</keyword>
<dbReference type="GO" id="GO:0000976">
    <property type="term" value="F:transcription cis-regulatory region binding"/>
    <property type="evidence" value="ECO:0007669"/>
    <property type="project" value="TreeGrafter"/>
</dbReference>
<accession>F8AZ73</accession>
<dbReference type="KEGG" id="fsy:FsymDg_3236"/>
<dbReference type="SUPFAM" id="SSF48498">
    <property type="entry name" value="Tetracyclin repressor-like, C-terminal domain"/>
    <property type="match status" value="1"/>
</dbReference>
<dbReference type="RefSeq" id="WP_013874437.1">
    <property type="nucleotide sequence ID" value="NC_015656.1"/>
</dbReference>
<evidence type="ECO:0000313" key="8">
    <source>
        <dbReference type="Proteomes" id="UP000001549"/>
    </source>
</evidence>
<dbReference type="InterPro" id="IPR009057">
    <property type="entry name" value="Homeodomain-like_sf"/>
</dbReference>
<dbReference type="PANTHER" id="PTHR30055:SF148">
    <property type="entry name" value="TETR-FAMILY TRANSCRIPTIONAL REGULATOR"/>
    <property type="match status" value="1"/>
</dbReference>
<dbReference type="PROSITE" id="PS01081">
    <property type="entry name" value="HTH_TETR_1"/>
    <property type="match status" value="1"/>
</dbReference>
<feature type="DNA-binding region" description="H-T-H motif" evidence="4">
    <location>
        <begin position="132"/>
        <end position="151"/>
    </location>
</feature>
<dbReference type="InterPro" id="IPR001647">
    <property type="entry name" value="HTH_TetR"/>
</dbReference>
<protein>
    <submittedName>
        <fullName evidence="7">Regulatory protein TetR</fullName>
    </submittedName>
</protein>
<keyword evidence="2 4" id="KW-0238">DNA-binding</keyword>
<dbReference type="GO" id="GO:0003700">
    <property type="term" value="F:DNA-binding transcription factor activity"/>
    <property type="evidence" value="ECO:0007669"/>
    <property type="project" value="TreeGrafter"/>
</dbReference>
<dbReference type="HOGENOM" id="CLU_069356_25_0_11"/>
<evidence type="ECO:0000259" key="6">
    <source>
        <dbReference type="PROSITE" id="PS50977"/>
    </source>
</evidence>
<dbReference type="eggNOG" id="COG1309">
    <property type="taxonomic scope" value="Bacteria"/>
</dbReference>
<dbReference type="PROSITE" id="PS50977">
    <property type="entry name" value="HTH_TETR_2"/>
    <property type="match status" value="1"/>
</dbReference>
<dbReference type="Proteomes" id="UP000001549">
    <property type="component" value="Chromosome"/>
</dbReference>
<dbReference type="InterPro" id="IPR023772">
    <property type="entry name" value="DNA-bd_HTH_TetR-type_CS"/>
</dbReference>
<evidence type="ECO:0000313" key="7">
    <source>
        <dbReference type="EMBL" id="AEH10542.1"/>
    </source>
</evidence>
<gene>
    <name evidence="7" type="ordered locus">FsymDg_3236</name>
</gene>
<evidence type="ECO:0000256" key="2">
    <source>
        <dbReference type="ARBA" id="ARBA00023125"/>
    </source>
</evidence>
<evidence type="ECO:0000256" key="4">
    <source>
        <dbReference type="PROSITE-ProRule" id="PRU00335"/>
    </source>
</evidence>
<feature type="region of interest" description="Disordered" evidence="5">
    <location>
        <begin position="36"/>
        <end position="110"/>
    </location>
</feature>
<dbReference type="EMBL" id="CP002801">
    <property type="protein sequence ID" value="AEH10542.1"/>
    <property type="molecule type" value="Genomic_DNA"/>
</dbReference>
<dbReference type="SUPFAM" id="SSF46689">
    <property type="entry name" value="Homeodomain-like"/>
    <property type="match status" value="1"/>
</dbReference>
<evidence type="ECO:0000256" key="5">
    <source>
        <dbReference type="SAM" id="MobiDB-lite"/>
    </source>
</evidence>
<dbReference type="AlphaFoldDB" id="F8AZ73"/>
<dbReference type="PRINTS" id="PR00455">
    <property type="entry name" value="HTHTETR"/>
</dbReference>
<dbReference type="Gene3D" id="1.10.357.10">
    <property type="entry name" value="Tetracycline Repressor, domain 2"/>
    <property type="match status" value="1"/>
</dbReference>
<keyword evidence="1" id="KW-0805">Transcription regulation</keyword>
<name>F8AZ73_9ACTN</name>
<evidence type="ECO:0000256" key="3">
    <source>
        <dbReference type="ARBA" id="ARBA00023163"/>
    </source>
</evidence>
<feature type="compositionally biased region" description="Low complexity" evidence="5">
    <location>
        <begin position="65"/>
        <end position="78"/>
    </location>
</feature>
<dbReference type="Gene3D" id="1.10.10.60">
    <property type="entry name" value="Homeodomain-like"/>
    <property type="match status" value="1"/>
</dbReference>
<sequence precursor="true">MASTTALAAALAIAAGTALDRARGMSALARETAREVASGMGLDRVYPGRPSAGRGRGGASVVTMSSGRASGPARSAASEQHHPPADRRGPGPARPAQPPMRTPGRPRDTRRDEAIISATLHTLADYGFAGLSMEAVAARAGVGKATVYRRWPTKDALVVEALGTLADLSGGAQTGSLRDDLVAWLNTVRKHSIQTLAGRIMPRLLAEKEEHPDLFEAYRRRVMAPARDRVAALLRGGIVSGELSPDIDIEMIIDMLIGSVAYWQYAGHSRDVTGSRITGVVDTVLRGILQCSGSDTAGMPAAG</sequence>
<dbReference type="InterPro" id="IPR011075">
    <property type="entry name" value="TetR_C"/>
</dbReference>
<proteinExistence type="predicted"/>
<dbReference type="PANTHER" id="PTHR30055">
    <property type="entry name" value="HTH-TYPE TRANSCRIPTIONAL REGULATOR RUTR"/>
    <property type="match status" value="1"/>
</dbReference>
<dbReference type="Pfam" id="PF00440">
    <property type="entry name" value="TetR_N"/>
    <property type="match status" value="1"/>
</dbReference>
<dbReference type="Pfam" id="PF16859">
    <property type="entry name" value="TetR_C_11"/>
    <property type="match status" value="1"/>
</dbReference>
<evidence type="ECO:0000256" key="1">
    <source>
        <dbReference type="ARBA" id="ARBA00023015"/>
    </source>
</evidence>
<feature type="domain" description="HTH tetR-type" evidence="6">
    <location>
        <begin position="109"/>
        <end position="169"/>
    </location>
</feature>
<reference evidence="7 8" key="1">
    <citation type="submission" date="2011-05" db="EMBL/GenBank/DDBJ databases">
        <title>Complete sequence of chromosome of Frankia symbiont of Datisca glomerata.</title>
        <authorList>
            <consortium name="US DOE Joint Genome Institute"/>
            <person name="Lucas S."/>
            <person name="Han J."/>
            <person name="Lapidus A."/>
            <person name="Cheng J.-F."/>
            <person name="Goodwin L."/>
            <person name="Pitluck S."/>
            <person name="Peters L."/>
            <person name="Mikhailova N."/>
            <person name="Chertkov O."/>
            <person name="Teshima H."/>
            <person name="Han C."/>
            <person name="Tapia R."/>
            <person name="Land M."/>
            <person name="Hauser L."/>
            <person name="Kyrpides N."/>
            <person name="Ivanova N."/>
            <person name="Pagani I."/>
            <person name="Berry A."/>
            <person name="Pawlowski K."/>
            <person name="Persson T."/>
            <person name="Vanden Heuvel B."/>
            <person name="Benson D."/>
            <person name="Woyke T."/>
        </authorList>
    </citation>
    <scope>NUCLEOTIDE SEQUENCE [LARGE SCALE GENOMIC DNA]</scope>
    <source>
        <strain evidence="8">4085684</strain>
    </source>
</reference>
<dbReference type="InterPro" id="IPR036271">
    <property type="entry name" value="Tet_transcr_reg_TetR-rel_C_sf"/>
</dbReference>
<dbReference type="InterPro" id="IPR050109">
    <property type="entry name" value="HTH-type_TetR-like_transc_reg"/>
</dbReference>
<organism evidence="7 8">
    <name type="scientific">Candidatus Protofrankia datiscae</name>
    <dbReference type="NCBI Taxonomy" id="2716812"/>
    <lineage>
        <taxon>Bacteria</taxon>
        <taxon>Bacillati</taxon>
        <taxon>Actinomycetota</taxon>
        <taxon>Actinomycetes</taxon>
        <taxon>Frankiales</taxon>
        <taxon>Frankiaceae</taxon>
        <taxon>Protofrankia</taxon>
    </lineage>
</organism>